<evidence type="ECO:0000256" key="2">
    <source>
        <dbReference type="ARBA" id="ARBA00023136"/>
    </source>
</evidence>
<dbReference type="PANTHER" id="PTHR30329:SF21">
    <property type="entry name" value="LIPOPROTEIN YIAD-RELATED"/>
    <property type="match status" value="1"/>
</dbReference>
<accession>A0ABV7X9G2</accession>
<evidence type="ECO:0000313" key="7">
    <source>
        <dbReference type="EMBL" id="MFC3711924.1"/>
    </source>
</evidence>
<comment type="subcellular location">
    <subcellularLocation>
        <location evidence="1">Cell outer membrane</location>
    </subcellularLocation>
</comment>
<dbReference type="PRINTS" id="PR01021">
    <property type="entry name" value="OMPADOMAIN"/>
</dbReference>
<name>A0ABV7X9G2_9SPHN</name>
<organism evidence="7 8">
    <name type="scientific">Sphingoaurantiacus capsulatus</name>
    <dbReference type="NCBI Taxonomy" id="1771310"/>
    <lineage>
        <taxon>Bacteria</taxon>
        <taxon>Pseudomonadati</taxon>
        <taxon>Pseudomonadota</taxon>
        <taxon>Alphaproteobacteria</taxon>
        <taxon>Sphingomonadales</taxon>
        <taxon>Sphingosinicellaceae</taxon>
        <taxon>Sphingoaurantiacus</taxon>
    </lineage>
</organism>
<dbReference type="Proteomes" id="UP001595615">
    <property type="component" value="Unassembled WGS sequence"/>
</dbReference>
<keyword evidence="2 4" id="KW-0472">Membrane</keyword>
<dbReference type="PANTHER" id="PTHR30329">
    <property type="entry name" value="STATOR ELEMENT OF FLAGELLAR MOTOR COMPLEX"/>
    <property type="match status" value="1"/>
</dbReference>
<evidence type="ECO:0000256" key="3">
    <source>
        <dbReference type="ARBA" id="ARBA00023237"/>
    </source>
</evidence>
<keyword evidence="8" id="KW-1185">Reference proteome</keyword>
<dbReference type="InterPro" id="IPR036737">
    <property type="entry name" value="OmpA-like_sf"/>
</dbReference>
<evidence type="ECO:0000259" key="6">
    <source>
        <dbReference type="PROSITE" id="PS51123"/>
    </source>
</evidence>
<evidence type="ECO:0000313" key="8">
    <source>
        <dbReference type="Proteomes" id="UP001595615"/>
    </source>
</evidence>
<dbReference type="InterPro" id="IPR006665">
    <property type="entry name" value="OmpA-like"/>
</dbReference>
<dbReference type="PROSITE" id="PS51123">
    <property type="entry name" value="OMPA_2"/>
    <property type="match status" value="1"/>
</dbReference>
<keyword evidence="3" id="KW-0998">Cell outer membrane</keyword>
<gene>
    <name evidence="7" type="ORF">ACFOMD_05040</name>
</gene>
<evidence type="ECO:0000256" key="4">
    <source>
        <dbReference type="PROSITE-ProRule" id="PRU00473"/>
    </source>
</evidence>
<dbReference type="EMBL" id="JBHRXV010000003">
    <property type="protein sequence ID" value="MFC3711924.1"/>
    <property type="molecule type" value="Genomic_DNA"/>
</dbReference>
<dbReference type="InterPro" id="IPR006664">
    <property type="entry name" value="OMP_bac"/>
</dbReference>
<dbReference type="InterPro" id="IPR050330">
    <property type="entry name" value="Bact_OuterMem_StrucFunc"/>
</dbReference>
<comment type="caution">
    <text evidence="7">The sequence shown here is derived from an EMBL/GenBank/DDBJ whole genome shotgun (WGS) entry which is preliminary data.</text>
</comment>
<dbReference type="Pfam" id="PF00691">
    <property type="entry name" value="OmpA"/>
    <property type="match status" value="1"/>
</dbReference>
<dbReference type="SUPFAM" id="SSF103088">
    <property type="entry name" value="OmpA-like"/>
    <property type="match status" value="1"/>
</dbReference>
<feature type="signal peptide" evidence="5">
    <location>
        <begin position="1"/>
        <end position="21"/>
    </location>
</feature>
<sequence>MRLTLTMLAALALAGCTPAMVETAAPGEEQELALTDMVPASDGPAAEVPAFTVYFDVSSATLGAETTAILDRLVADPARSRWTQIRLAGHADRSGSARLNRQLSAKRVEAVRQYLVKAGVSAALIKASVIGSRGAQRQPEADDRRVEIFVSGG</sequence>
<evidence type="ECO:0000256" key="1">
    <source>
        <dbReference type="ARBA" id="ARBA00004442"/>
    </source>
</evidence>
<evidence type="ECO:0000256" key="5">
    <source>
        <dbReference type="SAM" id="SignalP"/>
    </source>
</evidence>
<dbReference type="PROSITE" id="PS51257">
    <property type="entry name" value="PROKAR_LIPOPROTEIN"/>
    <property type="match status" value="1"/>
</dbReference>
<dbReference type="CDD" id="cd07185">
    <property type="entry name" value="OmpA_C-like"/>
    <property type="match status" value="1"/>
</dbReference>
<dbReference type="Gene3D" id="3.30.1330.60">
    <property type="entry name" value="OmpA-like domain"/>
    <property type="match status" value="1"/>
</dbReference>
<dbReference type="RefSeq" id="WP_380857782.1">
    <property type="nucleotide sequence ID" value="NZ_JBHRXV010000003.1"/>
</dbReference>
<protein>
    <submittedName>
        <fullName evidence="7">OmpA family protein</fullName>
    </submittedName>
</protein>
<feature type="domain" description="OmpA-like" evidence="6">
    <location>
        <begin position="42"/>
        <end position="153"/>
    </location>
</feature>
<proteinExistence type="predicted"/>
<reference evidence="8" key="1">
    <citation type="journal article" date="2019" name="Int. J. Syst. Evol. Microbiol.">
        <title>The Global Catalogue of Microorganisms (GCM) 10K type strain sequencing project: providing services to taxonomists for standard genome sequencing and annotation.</title>
        <authorList>
            <consortium name="The Broad Institute Genomics Platform"/>
            <consortium name="The Broad Institute Genome Sequencing Center for Infectious Disease"/>
            <person name="Wu L."/>
            <person name="Ma J."/>
        </authorList>
    </citation>
    <scope>NUCLEOTIDE SEQUENCE [LARGE SCALE GENOMIC DNA]</scope>
    <source>
        <strain evidence="8">KCTC 42644</strain>
    </source>
</reference>
<keyword evidence="5" id="KW-0732">Signal</keyword>
<feature type="chain" id="PRO_5047420722" evidence="5">
    <location>
        <begin position="22"/>
        <end position="153"/>
    </location>
</feature>